<dbReference type="EMBL" id="FOTL01000026">
    <property type="protein sequence ID" value="SFL66783.1"/>
    <property type="molecule type" value="Genomic_DNA"/>
</dbReference>
<dbReference type="AlphaFoldDB" id="A0A1I4JKP5"/>
<gene>
    <name evidence="2" type="ORF">SAMN02910297_01462</name>
</gene>
<reference evidence="3" key="1">
    <citation type="submission" date="2016-10" db="EMBL/GenBank/DDBJ databases">
        <authorList>
            <person name="Varghese N."/>
        </authorList>
    </citation>
    <scope>NUCLEOTIDE SEQUENCE [LARGE SCALE GENOMIC DNA]</scope>
    <source>
        <strain evidence="3">DSM 16632</strain>
    </source>
</reference>
<organism evidence="2 3">
    <name type="scientific">Methanobrevibacter olleyae</name>
    <dbReference type="NCBI Taxonomy" id="294671"/>
    <lineage>
        <taxon>Archaea</taxon>
        <taxon>Methanobacteriati</taxon>
        <taxon>Methanobacteriota</taxon>
        <taxon>Methanomada group</taxon>
        <taxon>Methanobacteria</taxon>
        <taxon>Methanobacteriales</taxon>
        <taxon>Methanobacteriaceae</taxon>
        <taxon>Methanobrevibacter</taxon>
    </lineage>
</organism>
<dbReference type="RefSeq" id="WP_268765973.1">
    <property type="nucleotide sequence ID" value="NZ_FOTL01000026.1"/>
</dbReference>
<evidence type="ECO:0000313" key="2">
    <source>
        <dbReference type="EMBL" id="SFL66783.1"/>
    </source>
</evidence>
<accession>A0A1I4JKP5</accession>
<name>A0A1I4JKP5_METOL</name>
<dbReference type="Proteomes" id="UP000183442">
    <property type="component" value="Unassembled WGS sequence"/>
</dbReference>
<proteinExistence type="predicted"/>
<evidence type="ECO:0000256" key="1">
    <source>
        <dbReference type="SAM" id="MobiDB-lite"/>
    </source>
</evidence>
<protein>
    <submittedName>
        <fullName evidence="2">Uncharacterized protein</fullName>
    </submittedName>
</protein>
<evidence type="ECO:0000313" key="3">
    <source>
        <dbReference type="Proteomes" id="UP000183442"/>
    </source>
</evidence>
<feature type="region of interest" description="Disordered" evidence="1">
    <location>
        <begin position="1"/>
        <end position="41"/>
    </location>
</feature>
<sequence length="41" mass="4649">MSEENNSDSSTDNSESEEIYTTSKRPMRFLGKSADFGKDEK</sequence>